<keyword evidence="1" id="KW-0812">Transmembrane</keyword>
<dbReference type="AlphaFoldDB" id="A0A258HQU7"/>
<sequence>MSNLFRKEAVTHATRRLAGEVVLASSVPSRVLAGLMVAVVLGGATFAATASYARKETVAGWLTPQAGMIRLAARQGGIVSSVHVREGDRVVAGQPIATLTLSSALEGGDSFAALSRSLDAQGAAAG</sequence>
<dbReference type="EMBL" id="NCEQ01000001">
    <property type="protein sequence ID" value="OYX59169.1"/>
    <property type="molecule type" value="Genomic_DNA"/>
</dbReference>
<gene>
    <name evidence="2" type="ORF">B7Y86_01785</name>
</gene>
<name>A0A258HQU7_9CAUL</name>
<organism evidence="2 3">
    <name type="scientific">Brevundimonas subvibrioides</name>
    <dbReference type="NCBI Taxonomy" id="74313"/>
    <lineage>
        <taxon>Bacteria</taxon>
        <taxon>Pseudomonadati</taxon>
        <taxon>Pseudomonadota</taxon>
        <taxon>Alphaproteobacteria</taxon>
        <taxon>Caulobacterales</taxon>
        <taxon>Caulobacteraceae</taxon>
        <taxon>Brevundimonas</taxon>
    </lineage>
</organism>
<protein>
    <submittedName>
        <fullName evidence="2">Hemolysin secretion protein D</fullName>
    </submittedName>
</protein>
<dbReference type="Proteomes" id="UP000216147">
    <property type="component" value="Unassembled WGS sequence"/>
</dbReference>
<evidence type="ECO:0000313" key="2">
    <source>
        <dbReference type="EMBL" id="OYX59169.1"/>
    </source>
</evidence>
<keyword evidence="1" id="KW-1133">Transmembrane helix</keyword>
<feature type="transmembrane region" description="Helical" evidence="1">
    <location>
        <begin position="31"/>
        <end position="53"/>
    </location>
</feature>
<comment type="caution">
    <text evidence="2">The sequence shown here is derived from an EMBL/GenBank/DDBJ whole genome shotgun (WGS) entry which is preliminary data.</text>
</comment>
<dbReference type="Gene3D" id="2.40.50.100">
    <property type="match status" value="1"/>
</dbReference>
<evidence type="ECO:0000256" key="1">
    <source>
        <dbReference type="SAM" id="Phobius"/>
    </source>
</evidence>
<keyword evidence="1" id="KW-0472">Membrane</keyword>
<feature type="non-terminal residue" evidence="2">
    <location>
        <position position="126"/>
    </location>
</feature>
<proteinExistence type="predicted"/>
<evidence type="ECO:0000313" key="3">
    <source>
        <dbReference type="Proteomes" id="UP000216147"/>
    </source>
</evidence>
<reference evidence="2 3" key="1">
    <citation type="submission" date="2017-03" db="EMBL/GenBank/DDBJ databases">
        <title>Lifting the veil on microbial sulfur biogeochemistry in mining wastewaters.</title>
        <authorList>
            <person name="Kantor R.S."/>
            <person name="Colenbrander Nelson T."/>
            <person name="Marshall S."/>
            <person name="Bennett D."/>
            <person name="Apte S."/>
            <person name="Camacho D."/>
            <person name="Thomas B.C."/>
            <person name="Warren L.A."/>
            <person name="Banfield J.F."/>
        </authorList>
    </citation>
    <scope>NUCLEOTIDE SEQUENCE [LARGE SCALE GENOMIC DNA]</scope>
    <source>
        <strain evidence="2">32-68-21</strain>
    </source>
</reference>
<accession>A0A258HQU7</accession>